<evidence type="ECO:0000313" key="9">
    <source>
        <dbReference type="EMBL" id="GCE16097.1"/>
    </source>
</evidence>
<organism evidence="9 10">
    <name type="scientific">Tengunoibacter tsumagoiensis</name>
    <dbReference type="NCBI Taxonomy" id="2014871"/>
    <lineage>
        <taxon>Bacteria</taxon>
        <taxon>Bacillati</taxon>
        <taxon>Chloroflexota</taxon>
        <taxon>Ktedonobacteria</taxon>
        <taxon>Ktedonobacterales</taxon>
        <taxon>Dictyobacteraceae</taxon>
        <taxon>Tengunoibacter</taxon>
    </lineage>
</organism>
<comment type="caution">
    <text evidence="9">The sequence shown here is derived from an EMBL/GenBank/DDBJ whole genome shotgun (WGS) entry which is preliminary data.</text>
</comment>
<evidence type="ECO:0000256" key="3">
    <source>
        <dbReference type="ARBA" id="ARBA00022692"/>
    </source>
</evidence>
<name>A0A402AAA4_9CHLR</name>
<evidence type="ECO:0000256" key="6">
    <source>
        <dbReference type="ARBA" id="ARBA00043993"/>
    </source>
</evidence>
<feature type="transmembrane region" description="Helical" evidence="7">
    <location>
        <begin position="84"/>
        <end position="100"/>
    </location>
</feature>
<keyword evidence="10" id="KW-1185">Reference proteome</keyword>
<keyword evidence="5 7" id="KW-0472">Membrane</keyword>
<evidence type="ECO:0000313" key="10">
    <source>
        <dbReference type="Proteomes" id="UP000287352"/>
    </source>
</evidence>
<keyword evidence="3 7" id="KW-0812">Transmembrane</keyword>
<comment type="subcellular location">
    <subcellularLocation>
        <location evidence="1">Cell membrane</location>
        <topology evidence="1">Multi-pass membrane protein</topology>
    </subcellularLocation>
</comment>
<dbReference type="GO" id="GO:0005886">
    <property type="term" value="C:plasma membrane"/>
    <property type="evidence" value="ECO:0007669"/>
    <property type="project" value="UniProtKB-SubCell"/>
</dbReference>
<feature type="domain" description="Integral membrane bound transporter" evidence="8">
    <location>
        <begin position="398"/>
        <end position="525"/>
    </location>
</feature>
<dbReference type="AlphaFoldDB" id="A0A402AAA4"/>
<dbReference type="PANTHER" id="PTHR30509">
    <property type="entry name" value="P-HYDROXYBENZOIC ACID EFFLUX PUMP SUBUNIT-RELATED"/>
    <property type="match status" value="1"/>
</dbReference>
<accession>A0A402AAA4</accession>
<dbReference type="Proteomes" id="UP000287352">
    <property type="component" value="Unassembled WGS sequence"/>
</dbReference>
<sequence length="717" mass="79810">MSQSEKSQSPWYATPGYLFREIFKFQRSQQTAIPAIRSAIGFAIPLIVGVYFGNLTVGVSLAGGAATLGTVGIASPYRTRIRTLLLACLGIACSAFIGSITGPIPWLSVIVTGVWGIGAGLLVALGTPAMLIGLQSMVALIILSHYTLDPFHAFLQASLMLAGALFQTAMVLIPLPRQQSMIERNVLATTYQSLAKFASGPSDPQLNTALSTAFIKAQTTLAEINTQSQQGTIFVRLLNEAERIRLSLFVLKRWQKQIETEDALQSAIIDEILQSTAIQLEKITHQLKLDPRDLLYPPLFTNKRKNKERPSQQTLPQIKIKQPVIEMNETLRRQLHVARKLATSWKHRRHSQSTIDLVKTVIPPQQSTLSFWSVLRANLTLRSVFFRHAIRLGITLTLATALYKFFPHLLFNGYWIPLTALFILKPDFNATLSSSIARMIGTILGAVLTTVIITLLAPSVPQLVLLNILMLYLAFSLFYVNYVVFSVFLTVETVLLLDLVTRQPLFTAVIRTATTTIGGLLALAIYTIWPTWERSRVANRVADYVEALRQYCVAILETYGSNQENAEAKIYKLQLESRLARSNAELSVNRTVHEPVSQQTDPELTQGILSASESIAKSTLILHGYKLHRTSDVVIPEFTDFAHRIDEALHQLANATRTGAACTPGPDIHESLQRLKQMKKIYPFKSYNDQILFGMVLSEVQNITQTIQSMQNLVKIE</sequence>
<gene>
    <name evidence="9" type="ORF">KTT_59560</name>
</gene>
<feature type="transmembrane region" description="Helical" evidence="7">
    <location>
        <begin position="436"/>
        <end position="457"/>
    </location>
</feature>
<feature type="transmembrane region" description="Helical" evidence="7">
    <location>
        <begin position="392"/>
        <end position="416"/>
    </location>
</feature>
<dbReference type="EMBL" id="BIFR01000002">
    <property type="protein sequence ID" value="GCE16097.1"/>
    <property type="molecule type" value="Genomic_DNA"/>
</dbReference>
<keyword evidence="4 7" id="KW-1133">Transmembrane helix</keyword>
<feature type="transmembrane region" description="Helical" evidence="7">
    <location>
        <begin position="131"/>
        <end position="148"/>
    </location>
</feature>
<evidence type="ECO:0000256" key="2">
    <source>
        <dbReference type="ARBA" id="ARBA00022475"/>
    </source>
</evidence>
<evidence type="ECO:0000259" key="8">
    <source>
        <dbReference type="Pfam" id="PF13515"/>
    </source>
</evidence>
<protein>
    <recommendedName>
        <fullName evidence="8">Integral membrane bound transporter domain-containing protein</fullName>
    </recommendedName>
</protein>
<proteinExistence type="inferred from homology"/>
<evidence type="ECO:0000256" key="1">
    <source>
        <dbReference type="ARBA" id="ARBA00004651"/>
    </source>
</evidence>
<feature type="transmembrane region" description="Helical" evidence="7">
    <location>
        <begin position="32"/>
        <end position="52"/>
    </location>
</feature>
<evidence type="ECO:0000256" key="7">
    <source>
        <dbReference type="SAM" id="Phobius"/>
    </source>
</evidence>
<comment type="similarity">
    <text evidence="6">Belongs to the YccS/YhfK family.</text>
</comment>
<feature type="transmembrane region" description="Helical" evidence="7">
    <location>
        <begin position="464"/>
        <end position="485"/>
    </location>
</feature>
<dbReference type="InterPro" id="IPR049453">
    <property type="entry name" value="Memb_transporter_dom"/>
</dbReference>
<evidence type="ECO:0000256" key="4">
    <source>
        <dbReference type="ARBA" id="ARBA00022989"/>
    </source>
</evidence>
<dbReference type="PANTHER" id="PTHR30509:SF9">
    <property type="entry name" value="MULTIDRUG RESISTANCE PROTEIN MDTO"/>
    <property type="match status" value="1"/>
</dbReference>
<evidence type="ECO:0000256" key="5">
    <source>
        <dbReference type="ARBA" id="ARBA00023136"/>
    </source>
</evidence>
<feature type="transmembrane region" description="Helical" evidence="7">
    <location>
        <begin position="505"/>
        <end position="529"/>
    </location>
</feature>
<dbReference type="RefSeq" id="WP_161975866.1">
    <property type="nucleotide sequence ID" value="NZ_BIFR01000002.1"/>
</dbReference>
<feature type="transmembrane region" description="Helical" evidence="7">
    <location>
        <begin position="106"/>
        <end position="124"/>
    </location>
</feature>
<dbReference type="Pfam" id="PF13515">
    <property type="entry name" value="FUSC_2"/>
    <property type="match status" value="1"/>
</dbReference>
<feature type="transmembrane region" description="Helical" evidence="7">
    <location>
        <begin position="154"/>
        <end position="175"/>
    </location>
</feature>
<reference evidence="10" key="1">
    <citation type="submission" date="2018-12" db="EMBL/GenBank/DDBJ databases">
        <title>Tengunoibacter tsumagoiensis gen. nov., sp. nov., Dictyobacter kobayashii sp. nov., D. alpinus sp. nov., and D. joshuensis sp. nov. and description of Dictyobacteraceae fam. nov. within the order Ktedonobacterales isolated from Tengu-no-mugimeshi.</title>
        <authorList>
            <person name="Wang C.M."/>
            <person name="Zheng Y."/>
            <person name="Sakai Y."/>
            <person name="Toyoda A."/>
            <person name="Minakuchi Y."/>
            <person name="Abe K."/>
            <person name="Yokota A."/>
            <person name="Yabe S."/>
        </authorList>
    </citation>
    <scope>NUCLEOTIDE SEQUENCE [LARGE SCALE GENOMIC DNA]</scope>
    <source>
        <strain evidence="10">Uno3</strain>
    </source>
</reference>
<keyword evidence="2" id="KW-1003">Cell membrane</keyword>